<name>A0A2P2J1Z4_RHIMU</name>
<reference evidence="1" key="1">
    <citation type="submission" date="2018-02" db="EMBL/GenBank/DDBJ databases">
        <title>Rhizophora mucronata_Transcriptome.</title>
        <authorList>
            <person name="Meera S.P."/>
            <person name="Sreeshan A."/>
            <person name="Augustine A."/>
        </authorList>
    </citation>
    <scope>NUCLEOTIDE SEQUENCE</scope>
    <source>
        <tissue evidence="1">Leaf</tissue>
    </source>
</reference>
<dbReference type="EMBL" id="GGEC01007023">
    <property type="protein sequence ID" value="MBW87506.1"/>
    <property type="molecule type" value="Transcribed_RNA"/>
</dbReference>
<sequence length="101" mass="10730">MRKMAAASKVVSRLSSRLQPLAFNLNKKPPCPQLFPLQSTSPPLVSVSPSRLSRRLPLQLSSAVGSMMPLHSAIASASLVSSLPIESDSWALVPQGISLPL</sequence>
<dbReference type="InterPro" id="IPR043459">
    <property type="entry name" value="NFD6/NOXY2-like"/>
</dbReference>
<protein>
    <submittedName>
        <fullName evidence="1">Uncharacterized protein LOC103340977</fullName>
    </submittedName>
</protein>
<evidence type="ECO:0000313" key="1">
    <source>
        <dbReference type="EMBL" id="MBW87506.1"/>
    </source>
</evidence>
<dbReference type="PANTHER" id="PTHR33156:SF43">
    <property type="entry name" value="OS02G0273900 PROTEIN"/>
    <property type="match status" value="1"/>
</dbReference>
<proteinExistence type="predicted"/>
<organism evidence="1">
    <name type="scientific">Rhizophora mucronata</name>
    <name type="common">Asiatic mangrove</name>
    <dbReference type="NCBI Taxonomy" id="61149"/>
    <lineage>
        <taxon>Eukaryota</taxon>
        <taxon>Viridiplantae</taxon>
        <taxon>Streptophyta</taxon>
        <taxon>Embryophyta</taxon>
        <taxon>Tracheophyta</taxon>
        <taxon>Spermatophyta</taxon>
        <taxon>Magnoliopsida</taxon>
        <taxon>eudicotyledons</taxon>
        <taxon>Gunneridae</taxon>
        <taxon>Pentapetalae</taxon>
        <taxon>rosids</taxon>
        <taxon>fabids</taxon>
        <taxon>Malpighiales</taxon>
        <taxon>Rhizophoraceae</taxon>
        <taxon>Rhizophora</taxon>
    </lineage>
</organism>
<accession>A0A2P2J1Z4</accession>
<dbReference type="AlphaFoldDB" id="A0A2P2J1Z4"/>
<dbReference type="PANTHER" id="PTHR33156">
    <property type="entry name" value="OS02G0230000 PROTEIN"/>
    <property type="match status" value="1"/>
</dbReference>